<evidence type="ECO:0000313" key="1">
    <source>
        <dbReference type="EMBL" id="MBB6031960.1"/>
    </source>
</evidence>
<keyword evidence="2" id="KW-1185">Reference proteome</keyword>
<reference evidence="1 2" key="1">
    <citation type="submission" date="2020-08" db="EMBL/GenBank/DDBJ databases">
        <title>Genomic Encyclopedia of Type Strains, Phase IV (KMG-IV): sequencing the most valuable type-strain genomes for metagenomic binning, comparative biology and taxonomic classification.</title>
        <authorList>
            <person name="Goeker M."/>
        </authorList>
    </citation>
    <scope>NUCLEOTIDE SEQUENCE [LARGE SCALE GENOMIC DNA]</scope>
    <source>
        <strain evidence="1 2">DSM 16813</strain>
    </source>
</reference>
<sequence>MIAKVIFNKKHNIAESIASFLLYFSVIKFKENSVDKKIIPDIFKYISNAFNLFSITIDDIIESNTLKQKRPNFPKNR</sequence>
<dbReference type="Proteomes" id="UP000566276">
    <property type="component" value="Unassembled WGS sequence"/>
</dbReference>
<gene>
    <name evidence="1" type="ORF">HNR35_000963</name>
</gene>
<proteinExistence type="predicted"/>
<comment type="caution">
    <text evidence="1">The sequence shown here is derived from an EMBL/GenBank/DDBJ whole genome shotgun (WGS) entry which is preliminary data.</text>
</comment>
<dbReference type="EMBL" id="JACHFA010000005">
    <property type="protein sequence ID" value="MBB6031960.1"/>
    <property type="molecule type" value="Genomic_DNA"/>
</dbReference>
<evidence type="ECO:0000313" key="2">
    <source>
        <dbReference type="Proteomes" id="UP000566276"/>
    </source>
</evidence>
<name>A0ABR6P7W4_9SPIR</name>
<organism evidence="1 2">
    <name type="scientific">Borreliella spielmanii</name>
    <dbReference type="NCBI Taxonomy" id="88916"/>
    <lineage>
        <taxon>Bacteria</taxon>
        <taxon>Pseudomonadati</taxon>
        <taxon>Spirochaetota</taxon>
        <taxon>Spirochaetia</taxon>
        <taxon>Spirochaetales</taxon>
        <taxon>Borreliaceae</taxon>
        <taxon>Borreliella</taxon>
    </lineage>
</organism>
<accession>A0ABR6P7W4</accession>
<protein>
    <submittedName>
        <fullName evidence="1">Uncharacterized protein</fullName>
    </submittedName>
</protein>